<dbReference type="Proteomes" id="UP001235664">
    <property type="component" value="Unassembled WGS sequence"/>
</dbReference>
<evidence type="ECO:0000313" key="4">
    <source>
        <dbReference type="Proteomes" id="UP001235664"/>
    </source>
</evidence>
<comment type="caution">
    <text evidence="3">The sequence shown here is derived from an EMBL/GenBank/DDBJ whole genome shotgun (WGS) entry which is preliminary data.</text>
</comment>
<feature type="signal peptide" evidence="2">
    <location>
        <begin position="1"/>
        <end position="17"/>
    </location>
</feature>
<feature type="region of interest" description="Disordered" evidence="1">
    <location>
        <begin position="34"/>
        <end position="55"/>
    </location>
</feature>
<accession>A0ABT9HAX3</accession>
<feature type="chain" id="PRO_5047296480" evidence="2">
    <location>
        <begin position="18"/>
        <end position="132"/>
    </location>
</feature>
<evidence type="ECO:0000313" key="3">
    <source>
        <dbReference type="EMBL" id="MDP4540428.1"/>
    </source>
</evidence>
<dbReference type="PROSITE" id="PS51257">
    <property type="entry name" value="PROKAR_LIPOPROTEIN"/>
    <property type="match status" value="1"/>
</dbReference>
<evidence type="ECO:0000256" key="2">
    <source>
        <dbReference type="SAM" id="SignalP"/>
    </source>
</evidence>
<dbReference type="Gene3D" id="2.40.50.320">
    <property type="entry name" value="Copper binding periplasmic protein CusF"/>
    <property type="match status" value="1"/>
</dbReference>
<dbReference type="InterPro" id="IPR042230">
    <property type="entry name" value="CusF_sf"/>
</dbReference>
<dbReference type="EMBL" id="JAVAIL010000004">
    <property type="protein sequence ID" value="MDP4540428.1"/>
    <property type="molecule type" value="Genomic_DNA"/>
</dbReference>
<proteinExistence type="predicted"/>
<dbReference type="Pfam" id="PF11604">
    <property type="entry name" value="CusF_Ec"/>
    <property type="match status" value="1"/>
</dbReference>
<gene>
    <name evidence="3" type="ORF">Q9K01_12390</name>
</gene>
<dbReference type="InterPro" id="IPR021647">
    <property type="entry name" value="CusF_Ec"/>
</dbReference>
<reference evidence="3 4" key="1">
    <citation type="submission" date="2023-08" db="EMBL/GenBank/DDBJ databases">
        <title>genomic of DY56.</title>
        <authorList>
            <person name="Wang Y."/>
        </authorList>
    </citation>
    <scope>NUCLEOTIDE SEQUENCE [LARGE SCALE GENOMIC DNA]</scope>
    <source>
        <strain evidence="3 4">DY56-A-20</strain>
    </source>
</reference>
<name>A0ABT9HAX3_9SPHN</name>
<organism evidence="3 4">
    <name type="scientific">Qipengyuania benthica</name>
    <dbReference type="NCBI Taxonomy" id="3067651"/>
    <lineage>
        <taxon>Bacteria</taxon>
        <taxon>Pseudomonadati</taxon>
        <taxon>Pseudomonadota</taxon>
        <taxon>Alphaproteobacteria</taxon>
        <taxon>Sphingomonadales</taxon>
        <taxon>Erythrobacteraceae</taxon>
        <taxon>Qipengyuania</taxon>
    </lineage>
</organism>
<protein>
    <submittedName>
        <fullName evidence="3">Copper-binding protein</fullName>
    </submittedName>
</protein>
<keyword evidence="4" id="KW-1185">Reference proteome</keyword>
<dbReference type="RefSeq" id="WP_305930524.1">
    <property type="nucleotide sequence ID" value="NZ_JAVAIL010000004.1"/>
</dbReference>
<keyword evidence="2" id="KW-0732">Signal</keyword>
<sequence length="132" mass="13902">MRSTTLLILMAAPLAMAACDAEQSTTGMDDMPMADGQMSDGQMPMNEGDMPMMDTEGMMQNASAEGTVTAIDSDAGTITIEHGPVPEIDWPAMTMAFDADEDLRSQVAVGEGIAFEFRTGSEGNAITSIAKQ</sequence>
<evidence type="ECO:0000256" key="1">
    <source>
        <dbReference type="SAM" id="MobiDB-lite"/>
    </source>
</evidence>